<reference evidence="17 18" key="1">
    <citation type="submission" date="2006-10" db="EMBL/GenBank/DDBJ databases">
        <title>The Genome Sequence of Batrachochytrium dendrobatidis JEL423.</title>
        <authorList>
            <consortium name="The Broad Institute Genome Sequencing Platform"/>
            <person name="Birren B."/>
            <person name="Lander E."/>
            <person name="Galagan J."/>
            <person name="Cuomo C."/>
            <person name="Devon K."/>
            <person name="Jaffe D."/>
            <person name="Butler J."/>
            <person name="Alvarez P."/>
            <person name="Gnerre S."/>
            <person name="Grabherr M."/>
            <person name="Kleber M."/>
            <person name="Mauceli E."/>
            <person name="Brockman W."/>
            <person name="Young S."/>
            <person name="LaButti K."/>
            <person name="Sykes S."/>
            <person name="DeCaprio D."/>
            <person name="Crawford M."/>
            <person name="Koehrsen M."/>
            <person name="Engels R."/>
            <person name="Montgomery P."/>
            <person name="Pearson M."/>
            <person name="Howarth C."/>
            <person name="Larson L."/>
            <person name="White J."/>
            <person name="O'Leary S."/>
            <person name="Kodira C."/>
            <person name="Zeng Q."/>
            <person name="Yandava C."/>
            <person name="Alvarado L."/>
            <person name="Longcore J."/>
            <person name="James T."/>
        </authorList>
    </citation>
    <scope>NUCLEOTIDE SEQUENCE [LARGE SCALE GENOMIC DNA]</scope>
    <source>
        <strain evidence="17 18">JEL423</strain>
    </source>
</reference>
<evidence type="ECO:0000256" key="4">
    <source>
        <dbReference type="ARBA" id="ARBA00011790"/>
    </source>
</evidence>
<protein>
    <recommendedName>
        <fullName evidence="5">NADH dehydrogenase [ubiquinone] 1 beta subcomplex subunit 9</fullName>
    </recommendedName>
    <alternativeName>
        <fullName evidence="14">Complex I-B22</fullName>
    </alternativeName>
    <alternativeName>
        <fullName evidence="15">NADH-ubiquinone oxidoreductase B22 subunit</fullName>
    </alternativeName>
</protein>
<dbReference type="PANTHER" id="PTHR12868:SF0">
    <property type="entry name" value="NADH DEHYDROGENASE [UBIQUINONE] 1 BETA SUBCOMPLEX SUBUNIT 9"/>
    <property type="match status" value="1"/>
</dbReference>
<dbReference type="PANTHER" id="PTHR12868">
    <property type="entry name" value="NADH-UBIQUINONE OXIDOREDUCTASE B22 SUBUNIT"/>
    <property type="match status" value="1"/>
</dbReference>
<gene>
    <name evidence="17" type="ORF">BDEG_27743</name>
</gene>
<dbReference type="Proteomes" id="UP000077115">
    <property type="component" value="Unassembled WGS sequence"/>
</dbReference>
<evidence type="ECO:0000256" key="14">
    <source>
        <dbReference type="ARBA" id="ARBA00030192"/>
    </source>
</evidence>
<keyword evidence="9" id="KW-0999">Mitochondrion inner membrane</keyword>
<dbReference type="GO" id="GO:0006120">
    <property type="term" value="P:mitochondrial electron transport, NADH to ubiquinone"/>
    <property type="evidence" value="ECO:0007669"/>
    <property type="project" value="InterPro"/>
</dbReference>
<dbReference type="Pfam" id="PF05347">
    <property type="entry name" value="Complex1_LYR"/>
    <property type="match status" value="1"/>
</dbReference>
<evidence type="ECO:0000256" key="12">
    <source>
        <dbReference type="ARBA" id="ARBA00023128"/>
    </source>
</evidence>
<feature type="domain" description="Complex 1 LYR protein" evidence="16">
    <location>
        <begin position="25"/>
        <end position="80"/>
    </location>
</feature>
<sequence length="123" mass="14235">MNSSIVSQVTDKNNVTLTSAHTRYVKGLYRRSLRLAESWYWQRPEQRETCVKLRALFDNDKILTNPKEIELTLLNAERLLALNAHPTPYIAPSGFNGTSWERNLPIPEEVYSSTFNPINQFTH</sequence>
<evidence type="ECO:0000256" key="3">
    <source>
        <dbReference type="ARBA" id="ARBA00009508"/>
    </source>
</evidence>
<dbReference type="VEuPathDB" id="FungiDB:BDEG_27743"/>
<keyword evidence="11" id="KW-0007">Acetylation</keyword>
<comment type="subunit">
    <text evidence="4">Mammalian complex I is composed of 45 different subunits.</text>
</comment>
<evidence type="ECO:0000256" key="7">
    <source>
        <dbReference type="ARBA" id="ARBA00022553"/>
    </source>
</evidence>
<proteinExistence type="inferred from homology"/>
<evidence type="ECO:0000256" key="1">
    <source>
        <dbReference type="ARBA" id="ARBA00002920"/>
    </source>
</evidence>
<dbReference type="InterPro" id="IPR045292">
    <property type="entry name" value="Complex1_LYR_NDUFB9_LYRM3"/>
</dbReference>
<dbReference type="InterPro" id="IPR008011">
    <property type="entry name" value="Complex1_LYR_dom"/>
</dbReference>
<evidence type="ECO:0000256" key="11">
    <source>
        <dbReference type="ARBA" id="ARBA00022990"/>
    </source>
</evidence>
<comment type="similarity">
    <text evidence="3">Belongs to the complex I LYR family.</text>
</comment>
<evidence type="ECO:0000256" key="15">
    <source>
        <dbReference type="ARBA" id="ARBA00032528"/>
    </source>
</evidence>
<evidence type="ECO:0000256" key="2">
    <source>
        <dbReference type="ARBA" id="ARBA00004443"/>
    </source>
</evidence>
<evidence type="ECO:0000313" key="18">
    <source>
        <dbReference type="Proteomes" id="UP000077115"/>
    </source>
</evidence>
<dbReference type="CDD" id="cd20263">
    <property type="entry name" value="Complex1_LYR_NDUFB9_LYRM3"/>
    <property type="match status" value="1"/>
</dbReference>
<keyword evidence="7" id="KW-0597">Phosphoprotein</keyword>
<comment type="function">
    <text evidence="1">Accessory subunit of the mitochondrial membrane respiratory chain NADH dehydrogenase (Complex I), that is believed to be not involved in catalysis. Complex I functions in the transfer of electrons from NADH to the respiratory chain. The immediate electron acceptor for the enzyme is believed to be ubiquinone.</text>
</comment>
<reference evidence="17 18" key="2">
    <citation type="submission" date="2016-05" db="EMBL/GenBank/DDBJ databases">
        <title>Lineage-specific infection strategies underlie the spectrum of fungal disease in amphibians.</title>
        <authorList>
            <person name="Cuomo C.A."/>
            <person name="Farrer R.A."/>
            <person name="James T."/>
            <person name="Longcore J."/>
            <person name="Birren B."/>
        </authorList>
    </citation>
    <scope>NUCLEOTIDE SEQUENCE [LARGE SCALE GENOMIC DNA]</scope>
    <source>
        <strain evidence="17 18">JEL423</strain>
    </source>
</reference>
<keyword evidence="10" id="KW-0249">Electron transport</keyword>
<dbReference type="STRING" id="403673.A0A177WYE3"/>
<dbReference type="EMBL" id="DS022312">
    <property type="protein sequence ID" value="OAJ44521.1"/>
    <property type="molecule type" value="Genomic_DNA"/>
</dbReference>
<evidence type="ECO:0000313" key="17">
    <source>
        <dbReference type="EMBL" id="OAJ44521.1"/>
    </source>
</evidence>
<evidence type="ECO:0000259" key="16">
    <source>
        <dbReference type="Pfam" id="PF05347"/>
    </source>
</evidence>
<keyword evidence="6" id="KW-0813">Transport</keyword>
<dbReference type="AlphaFoldDB" id="A0A177WYE3"/>
<accession>A0A177WYE3</accession>
<evidence type="ECO:0000256" key="8">
    <source>
        <dbReference type="ARBA" id="ARBA00022660"/>
    </source>
</evidence>
<evidence type="ECO:0000256" key="5">
    <source>
        <dbReference type="ARBA" id="ARBA00018684"/>
    </source>
</evidence>
<dbReference type="OrthoDB" id="13598at2759"/>
<keyword evidence="8" id="KW-0679">Respiratory chain</keyword>
<evidence type="ECO:0000256" key="6">
    <source>
        <dbReference type="ARBA" id="ARBA00022448"/>
    </source>
</evidence>
<keyword evidence="13" id="KW-0472">Membrane</keyword>
<evidence type="ECO:0000256" key="13">
    <source>
        <dbReference type="ARBA" id="ARBA00023136"/>
    </source>
</evidence>
<keyword evidence="12" id="KW-0496">Mitochondrion</keyword>
<dbReference type="GO" id="GO:0005743">
    <property type="term" value="C:mitochondrial inner membrane"/>
    <property type="evidence" value="ECO:0007669"/>
    <property type="project" value="UniProtKB-SubCell"/>
</dbReference>
<name>A0A177WYE3_BATDL</name>
<evidence type="ECO:0000256" key="9">
    <source>
        <dbReference type="ARBA" id="ARBA00022792"/>
    </source>
</evidence>
<dbReference type="InterPro" id="IPR033034">
    <property type="entry name" value="NDUFB9"/>
</dbReference>
<organism evidence="17 18">
    <name type="scientific">Batrachochytrium dendrobatidis (strain JEL423)</name>
    <dbReference type="NCBI Taxonomy" id="403673"/>
    <lineage>
        <taxon>Eukaryota</taxon>
        <taxon>Fungi</taxon>
        <taxon>Fungi incertae sedis</taxon>
        <taxon>Chytridiomycota</taxon>
        <taxon>Chytridiomycota incertae sedis</taxon>
        <taxon>Chytridiomycetes</taxon>
        <taxon>Rhizophydiales</taxon>
        <taxon>Rhizophydiales incertae sedis</taxon>
        <taxon>Batrachochytrium</taxon>
    </lineage>
</organism>
<comment type="subcellular location">
    <subcellularLocation>
        <location evidence="2">Mitochondrion inner membrane</location>
        <topology evidence="2">Peripheral membrane protein</topology>
        <orientation evidence="2">Matrix side</orientation>
    </subcellularLocation>
</comment>
<evidence type="ECO:0000256" key="10">
    <source>
        <dbReference type="ARBA" id="ARBA00022982"/>
    </source>
</evidence>